<dbReference type="CDD" id="cd07043">
    <property type="entry name" value="STAS_anti-anti-sigma_factors"/>
    <property type="match status" value="1"/>
</dbReference>
<name>A0A1H3TGU6_9BACT</name>
<feature type="domain" description="STAS" evidence="3">
    <location>
        <begin position="31"/>
        <end position="113"/>
    </location>
</feature>
<comment type="similarity">
    <text evidence="1 2">Belongs to the anti-sigma-factor antagonist family.</text>
</comment>
<dbReference type="Pfam" id="PF01740">
    <property type="entry name" value="STAS"/>
    <property type="match status" value="1"/>
</dbReference>
<sequence length="115" mass="12821">MKLAYQIEKEDKTYYLHLQGDLIGDEIGPKLVELVSDAVNEKVMNFVVDLSEVRYISSSGIGVLITMLTKMRNAGGEVFLVSPSEHVKKLLIITKLNNIFTVFDSMGEVRATLIS</sequence>
<keyword evidence="5" id="KW-1185">Reference proteome</keyword>
<organism evidence="4 5">
    <name type="scientific">Rhodonellum ikkaensis</name>
    <dbReference type="NCBI Taxonomy" id="336829"/>
    <lineage>
        <taxon>Bacteria</taxon>
        <taxon>Pseudomonadati</taxon>
        <taxon>Bacteroidota</taxon>
        <taxon>Cytophagia</taxon>
        <taxon>Cytophagales</taxon>
        <taxon>Cytophagaceae</taxon>
        <taxon>Rhodonellum</taxon>
    </lineage>
</organism>
<comment type="caution">
    <text evidence="4">The sequence shown here is derived from an EMBL/GenBank/DDBJ whole genome shotgun (WGS) entry which is preliminary data.</text>
</comment>
<accession>A0A1H3TGU6</accession>
<dbReference type="SUPFAM" id="SSF52091">
    <property type="entry name" value="SpoIIaa-like"/>
    <property type="match status" value="1"/>
</dbReference>
<dbReference type="InterPro" id="IPR036513">
    <property type="entry name" value="STAS_dom_sf"/>
</dbReference>
<dbReference type="PROSITE" id="PS50801">
    <property type="entry name" value="STAS"/>
    <property type="match status" value="1"/>
</dbReference>
<reference evidence="4 5" key="1">
    <citation type="submission" date="2016-10" db="EMBL/GenBank/DDBJ databases">
        <authorList>
            <person name="Varghese N."/>
            <person name="Submissions S."/>
        </authorList>
    </citation>
    <scope>NUCLEOTIDE SEQUENCE [LARGE SCALE GENOMIC DNA]</scope>
    <source>
        <strain evidence="4 5">DSM 17997</strain>
    </source>
</reference>
<evidence type="ECO:0000256" key="1">
    <source>
        <dbReference type="ARBA" id="ARBA00009013"/>
    </source>
</evidence>
<evidence type="ECO:0000313" key="4">
    <source>
        <dbReference type="EMBL" id="SDZ49513.1"/>
    </source>
</evidence>
<dbReference type="PANTHER" id="PTHR33495">
    <property type="entry name" value="ANTI-SIGMA FACTOR ANTAGONIST TM_1081-RELATED-RELATED"/>
    <property type="match status" value="1"/>
</dbReference>
<evidence type="ECO:0000259" key="3">
    <source>
        <dbReference type="PROSITE" id="PS50801"/>
    </source>
</evidence>
<proteinExistence type="inferred from homology"/>
<evidence type="ECO:0000256" key="2">
    <source>
        <dbReference type="RuleBase" id="RU003749"/>
    </source>
</evidence>
<evidence type="ECO:0000313" key="5">
    <source>
        <dbReference type="Proteomes" id="UP000199663"/>
    </source>
</evidence>
<dbReference type="NCBIfam" id="TIGR00377">
    <property type="entry name" value="ant_ant_sig"/>
    <property type="match status" value="1"/>
</dbReference>
<protein>
    <recommendedName>
        <fullName evidence="2">Anti-sigma factor antagonist</fullName>
    </recommendedName>
</protein>
<dbReference type="Proteomes" id="UP000199663">
    <property type="component" value="Unassembled WGS sequence"/>
</dbReference>
<dbReference type="Gene3D" id="3.30.750.24">
    <property type="entry name" value="STAS domain"/>
    <property type="match status" value="1"/>
</dbReference>
<gene>
    <name evidence="4" type="ORF">SAMN05444412_11789</name>
</gene>
<dbReference type="InterPro" id="IPR003658">
    <property type="entry name" value="Anti-sigma_ant"/>
</dbReference>
<dbReference type="EMBL" id="FNQC01000017">
    <property type="protein sequence ID" value="SDZ49513.1"/>
    <property type="molecule type" value="Genomic_DNA"/>
</dbReference>
<dbReference type="InterPro" id="IPR002645">
    <property type="entry name" value="STAS_dom"/>
</dbReference>
<dbReference type="RefSeq" id="WP_019600001.1">
    <property type="nucleotide sequence ID" value="NZ_FNQC01000017.1"/>
</dbReference>